<dbReference type="EMBL" id="MU001642">
    <property type="protein sequence ID" value="KAF2479316.1"/>
    <property type="molecule type" value="Genomic_DNA"/>
</dbReference>
<evidence type="ECO:0000313" key="2">
    <source>
        <dbReference type="Proteomes" id="UP000799767"/>
    </source>
</evidence>
<name>A0A6A6PHQ5_9PEZI</name>
<reference evidence="1" key="1">
    <citation type="journal article" date="2020" name="Stud. Mycol.">
        <title>101 Dothideomycetes genomes: a test case for predicting lifestyles and emergence of pathogens.</title>
        <authorList>
            <person name="Haridas S."/>
            <person name="Albert R."/>
            <person name="Binder M."/>
            <person name="Bloem J."/>
            <person name="Labutti K."/>
            <person name="Salamov A."/>
            <person name="Andreopoulos B."/>
            <person name="Baker S."/>
            <person name="Barry K."/>
            <person name="Bills G."/>
            <person name="Bluhm B."/>
            <person name="Cannon C."/>
            <person name="Castanera R."/>
            <person name="Culley D."/>
            <person name="Daum C."/>
            <person name="Ezra D."/>
            <person name="Gonzalez J."/>
            <person name="Henrissat B."/>
            <person name="Kuo A."/>
            <person name="Liang C."/>
            <person name="Lipzen A."/>
            <person name="Lutzoni F."/>
            <person name="Magnuson J."/>
            <person name="Mondo S."/>
            <person name="Nolan M."/>
            <person name="Ohm R."/>
            <person name="Pangilinan J."/>
            <person name="Park H.-J."/>
            <person name="Ramirez L."/>
            <person name="Alfaro M."/>
            <person name="Sun H."/>
            <person name="Tritt A."/>
            <person name="Yoshinaga Y."/>
            <person name="Zwiers L.-H."/>
            <person name="Turgeon B."/>
            <person name="Goodwin S."/>
            <person name="Spatafora J."/>
            <person name="Crous P."/>
            <person name="Grigoriev I."/>
        </authorList>
    </citation>
    <scope>NUCLEOTIDE SEQUENCE</scope>
    <source>
        <strain evidence="1">CBS 113389</strain>
    </source>
</reference>
<proteinExistence type="predicted"/>
<dbReference type="Proteomes" id="UP000799767">
    <property type="component" value="Unassembled WGS sequence"/>
</dbReference>
<dbReference type="AlphaFoldDB" id="A0A6A6PHQ5"/>
<evidence type="ECO:0000313" key="1">
    <source>
        <dbReference type="EMBL" id="KAF2479316.1"/>
    </source>
</evidence>
<sequence>MSSTAANPTTKTGLISLRCIETFDRTIDQGILYVQSKSSIIDSSSVLVGLEVVILMVARRSSLPTDNRKQRHGPDVRSSQLPWPTSAGARLLRQNGFHDLASCGTRHGCSCQRQLSDRLATPTAAKQDRRTCRRRCSGLARYSPRCEQLAGGRHGT</sequence>
<accession>A0A6A6PHQ5</accession>
<organism evidence="1 2">
    <name type="scientific">Neohortaea acidophila</name>
    <dbReference type="NCBI Taxonomy" id="245834"/>
    <lineage>
        <taxon>Eukaryota</taxon>
        <taxon>Fungi</taxon>
        <taxon>Dikarya</taxon>
        <taxon>Ascomycota</taxon>
        <taxon>Pezizomycotina</taxon>
        <taxon>Dothideomycetes</taxon>
        <taxon>Dothideomycetidae</taxon>
        <taxon>Mycosphaerellales</taxon>
        <taxon>Teratosphaeriaceae</taxon>
        <taxon>Neohortaea</taxon>
    </lineage>
</organism>
<dbReference type="GeneID" id="54475859"/>
<keyword evidence="2" id="KW-1185">Reference proteome</keyword>
<gene>
    <name evidence="1" type="ORF">BDY17DRAFT_305381</name>
</gene>
<protein>
    <submittedName>
        <fullName evidence="1">Uncharacterized protein</fullName>
    </submittedName>
</protein>
<dbReference type="RefSeq" id="XP_033585886.1">
    <property type="nucleotide sequence ID" value="XM_033734857.1"/>
</dbReference>